<proteinExistence type="predicted"/>
<evidence type="ECO:0000313" key="1">
    <source>
        <dbReference type="EMBL" id="UEP19896.1"/>
    </source>
</evidence>
<organism evidence="1">
    <name type="scientific">Klebsiella phage vB_Kpn-VAC111</name>
    <dbReference type="NCBI Taxonomy" id="2886109"/>
    <lineage>
        <taxon>Viruses</taxon>
        <taxon>Duplodnaviria</taxon>
        <taxon>Heunggongvirae</taxon>
        <taxon>Uroviricota</taxon>
        <taxon>Caudoviricetes</taxon>
        <taxon>Drexlerviridae</taxon>
        <taxon>Webervirus</taxon>
    </lineage>
</organism>
<name>A0A8K1YSM7_9CAUD</name>
<reference evidence="1" key="1">
    <citation type="submission" date="2021-07" db="EMBL/GenBank/DDBJ databases">
        <authorList>
            <person name="Bleriot I."/>
            <person name="Blasco L."/>
            <person name="Pacios O."/>
            <person name="Fernandez-Garcia L."/>
            <person name="Ambroa A."/>
            <person name="Lopez M."/>
            <person name="Ortiz-Cartagena C."/>
            <person name="Fernandez-Cuenca F."/>
            <person name="Oteo J."/>
            <person name="Pascual A."/>
            <person name="Martinez-Martinez L."/>
            <person name="Domingo-Calap P."/>
            <person name="Wood T.K."/>
            <person name="Tomas M."/>
        </authorList>
    </citation>
    <scope>NUCLEOTIDE SEQUENCE</scope>
</reference>
<accession>A0A8K1YSM7</accession>
<dbReference type="EMBL" id="MZ612115">
    <property type="protein sequence ID" value="UEP19896.1"/>
    <property type="molecule type" value="Genomic_DNA"/>
</dbReference>
<sequence length="45" mass="5095">MGDDSKSYQTRRNPLTARPAACIITFRNITKRRKCGGNTNAIQRL</sequence>
<protein>
    <submittedName>
        <fullName evidence="1">Uncharacterized protein</fullName>
    </submittedName>
</protein>